<evidence type="ECO:0000256" key="7">
    <source>
        <dbReference type="ARBA" id="ARBA00058152"/>
    </source>
</evidence>
<comment type="function">
    <text evidence="7">Catalyzes the conversion 3-sulfinopropanoyl-CoA (3SP-CoA) to propanoyl-CoA by abstraction of sulfite. Does not show dehydrogenase activity.</text>
</comment>
<dbReference type="PIRSF" id="PIRSF016578">
    <property type="entry name" value="HsaA"/>
    <property type="match status" value="1"/>
</dbReference>
<evidence type="ECO:0000256" key="9">
    <source>
        <dbReference type="ARBA" id="ARBA00066461"/>
    </source>
</evidence>
<proteinExistence type="inferred from homology"/>
<dbReference type="RefSeq" id="WP_087643215.1">
    <property type="nucleotide sequence ID" value="NZ_FCON02000007.1"/>
</dbReference>
<dbReference type="InterPro" id="IPR006091">
    <property type="entry name" value="Acyl-CoA_Oxase/DH_mid-dom"/>
</dbReference>
<feature type="domain" description="Acyl-CoA dehydrogenase/oxidase C-terminal" evidence="12">
    <location>
        <begin position="228"/>
        <end position="377"/>
    </location>
</feature>
<protein>
    <recommendedName>
        <fullName evidence="10">3-sulfinopropanoyl-CoA desulfinase</fullName>
        <ecNumber evidence="9">3.13.1.4</ecNumber>
    </recommendedName>
    <alternativeName>
        <fullName evidence="11">3-sulfinopropionyl coenzyme A desulfinase</fullName>
    </alternativeName>
</protein>
<dbReference type="GO" id="GO:0003995">
    <property type="term" value="F:acyl-CoA dehydrogenase activity"/>
    <property type="evidence" value="ECO:0007669"/>
    <property type="project" value="TreeGrafter"/>
</dbReference>
<comment type="catalytic activity">
    <reaction evidence="6">
        <text>3-sulfinopropanoyl-CoA + H2O = propanoyl-CoA + sulfite + H(+)</text>
        <dbReference type="Rhea" id="RHEA:41624"/>
        <dbReference type="ChEBI" id="CHEBI:15377"/>
        <dbReference type="ChEBI" id="CHEBI:15378"/>
        <dbReference type="ChEBI" id="CHEBI:17359"/>
        <dbReference type="ChEBI" id="CHEBI:57392"/>
        <dbReference type="ChEBI" id="CHEBI:78349"/>
        <dbReference type="EC" id="3.13.1.4"/>
    </reaction>
    <physiologicalReaction direction="left-to-right" evidence="6">
        <dbReference type="Rhea" id="RHEA:41625"/>
    </physiologicalReaction>
</comment>
<dbReference type="OrthoDB" id="7795946at2"/>
<evidence type="ECO:0000256" key="10">
    <source>
        <dbReference type="ARBA" id="ARBA00068311"/>
    </source>
</evidence>
<evidence type="ECO:0000256" key="6">
    <source>
        <dbReference type="ARBA" id="ARBA00052938"/>
    </source>
</evidence>
<comment type="similarity">
    <text evidence="2">Belongs to the acyl-CoA dehydrogenase family.</text>
</comment>
<keyword evidence="16" id="KW-1185">Reference proteome</keyword>
<comment type="caution">
    <text evidence="15">The sequence shown here is derived from an EMBL/GenBank/DDBJ whole genome shotgun (WGS) entry which is preliminary data.</text>
</comment>
<dbReference type="EC" id="3.13.1.4" evidence="9"/>
<dbReference type="Gene3D" id="1.10.540.10">
    <property type="entry name" value="Acyl-CoA dehydrogenase/oxidase, N-terminal domain"/>
    <property type="match status" value="1"/>
</dbReference>
<evidence type="ECO:0000259" key="14">
    <source>
        <dbReference type="Pfam" id="PF02771"/>
    </source>
</evidence>
<dbReference type="Gene3D" id="2.40.110.10">
    <property type="entry name" value="Butyryl-CoA Dehydrogenase, subunit A, domain 2"/>
    <property type="match status" value="1"/>
</dbReference>
<keyword evidence="5" id="KW-0274">FAD</keyword>
<sequence>MEFSLDSFQVELRDALRRYLVTEVAPLVDRYEAQGTPVPRDVIRAMREYGLLGGLLPEAQGGFGLSMVTYGTLIAEVARVWPSLRSVTSTSNLAASVLADGGSEALKDTYLPRILQGDAIASFALSEPDIGSDAANVQTRADATSDGWRVNGRKLYISNGPFCDVGVVFVRTQDAQGRSGVSCLLFESRTSGFSTTSLPKMGMHSCPLGELLFDDVVLPAGNLVGELGNGFALAKKYLNIGRCVVAFSALGIAEVACEAAVKYAQERVQFGKPIGSFQLVQQMIADMMSMVETSRLLCYRAADALDRKLPDSQMLCSMAKRHATDSVLRVAELSLQVHGGAGYTSLFPVERYYRDARHLSIAEGTNQIQAMLIAQSSLGLSALR</sequence>
<dbReference type="Pfam" id="PF00441">
    <property type="entry name" value="Acyl-CoA_dh_1"/>
    <property type="match status" value="1"/>
</dbReference>
<evidence type="ECO:0000256" key="2">
    <source>
        <dbReference type="ARBA" id="ARBA00009347"/>
    </source>
</evidence>
<comment type="subunit">
    <text evidence="8">Homotrimer or homotetramer.</text>
</comment>
<dbReference type="PANTHER" id="PTHR43884">
    <property type="entry name" value="ACYL-COA DEHYDROGENASE"/>
    <property type="match status" value="1"/>
</dbReference>
<dbReference type="GO" id="GO:0050660">
    <property type="term" value="F:flavin adenine dinucleotide binding"/>
    <property type="evidence" value="ECO:0007669"/>
    <property type="project" value="InterPro"/>
</dbReference>
<evidence type="ECO:0000313" key="15">
    <source>
        <dbReference type="EMBL" id="SAL23398.1"/>
    </source>
</evidence>
<gene>
    <name evidence="15" type="ORF">AWB68_00967</name>
</gene>
<dbReference type="InterPro" id="IPR009075">
    <property type="entry name" value="AcylCo_DH/oxidase_C"/>
</dbReference>
<evidence type="ECO:0000256" key="4">
    <source>
        <dbReference type="ARBA" id="ARBA00022801"/>
    </source>
</evidence>
<dbReference type="InterPro" id="IPR009100">
    <property type="entry name" value="AcylCoA_DH/oxidase_NM_dom_sf"/>
</dbReference>
<dbReference type="Gene3D" id="1.20.140.10">
    <property type="entry name" value="Butyryl-CoA Dehydrogenase, subunit A, domain 3"/>
    <property type="match status" value="1"/>
</dbReference>
<dbReference type="Pfam" id="PF02771">
    <property type="entry name" value="Acyl-CoA_dh_N"/>
    <property type="match status" value="1"/>
</dbReference>
<dbReference type="InterPro" id="IPR046373">
    <property type="entry name" value="Acyl-CoA_Oxase/DH_mid-dom_sf"/>
</dbReference>
<dbReference type="InterPro" id="IPR037069">
    <property type="entry name" value="AcylCoA_DH/ox_N_sf"/>
</dbReference>
<reference evidence="15" key="1">
    <citation type="submission" date="2016-01" db="EMBL/GenBank/DDBJ databases">
        <authorList>
            <person name="Peeters C."/>
        </authorList>
    </citation>
    <scope>NUCLEOTIDE SEQUENCE [LARGE SCALE GENOMIC DNA]</scope>
    <source>
        <strain evidence="15">LMG 22940</strain>
    </source>
</reference>
<evidence type="ECO:0000256" key="11">
    <source>
        <dbReference type="ARBA" id="ARBA00075603"/>
    </source>
</evidence>
<dbReference type="PANTHER" id="PTHR43884:SF12">
    <property type="entry name" value="ISOVALERYL-COA DEHYDROGENASE, MITOCHONDRIAL-RELATED"/>
    <property type="match status" value="1"/>
</dbReference>
<dbReference type="FunFam" id="1.20.140.10:FF:000004">
    <property type="entry name" value="Acyl-CoA dehydrogenase FadE25"/>
    <property type="match status" value="1"/>
</dbReference>
<evidence type="ECO:0000256" key="8">
    <source>
        <dbReference type="ARBA" id="ARBA00065214"/>
    </source>
</evidence>
<accession>A0A158FU89</accession>
<comment type="cofactor">
    <cofactor evidence="1">
        <name>FAD</name>
        <dbReference type="ChEBI" id="CHEBI:57692"/>
    </cofactor>
</comment>
<dbReference type="InterPro" id="IPR036250">
    <property type="entry name" value="AcylCo_DH-like_C"/>
</dbReference>
<dbReference type="Pfam" id="PF02770">
    <property type="entry name" value="Acyl-CoA_dh_M"/>
    <property type="match status" value="1"/>
</dbReference>
<feature type="domain" description="Acyl-CoA dehydrogenase/oxidase N-terminal" evidence="14">
    <location>
        <begin position="9"/>
        <end position="118"/>
    </location>
</feature>
<dbReference type="SUPFAM" id="SSF56645">
    <property type="entry name" value="Acyl-CoA dehydrogenase NM domain-like"/>
    <property type="match status" value="1"/>
</dbReference>
<keyword evidence="3" id="KW-0285">Flavoprotein</keyword>
<dbReference type="InterPro" id="IPR013786">
    <property type="entry name" value="AcylCoA_DH/ox_N"/>
</dbReference>
<evidence type="ECO:0000256" key="3">
    <source>
        <dbReference type="ARBA" id="ARBA00022630"/>
    </source>
</evidence>
<evidence type="ECO:0000256" key="1">
    <source>
        <dbReference type="ARBA" id="ARBA00001974"/>
    </source>
</evidence>
<evidence type="ECO:0000259" key="12">
    <source>
        <dbReference type="Pfam" id="PF00441"/>
    </source>
</evidence>
<name>A0A158FU89_9BURK</name>
<dbReference type="AlphaFoldDB" id="A0A158FU89"/>
<evidence type="ECO:0000313" key="16">
    <source>
        <dbReference type="Proteomes" id="UP000054770"/>
    </source>
</evidence>
<evidence type="ECO:0000259" key="13">
    <source>
        <dbReference type="Pfam" id="PF02770"/>
    </source>
</evidence>
<dbReference type="Proteomes" id="UP000054770">
    <property type="component" value="Unassembled WGS sequence"/>
</dbReference>
<dbReference type="SUPFAM" id="SSF47203">
    <property type="entry name" value="Acyl-CoA dehydrogenase C-terminal domain-like"/>
    <property type="match status" value="1"/>
</dbReference>
<feature type="domain" description="Acyl-CoA oxidase/dehydrogenase middle" evidence="13">
    <location>
        <begin position="122"/>
        <end position="216"/>
    </location>
</feature>
<organism evidence="15 16">
    <name type="scientific">Caballeronia choica</name>
    <dbReference type="NCBI Taxonomy" id="326476"/>
    <lineage>
        <taxon>Bacteria</taxon>
        <taxon>Pseudomonadati</taxon>
        <taxon>Pseudomonadota</taxon>
        <taxon>Betaproteobacteria</taxon>
        <taxon>Burkholderiales</taxon>
        <taxon>Burkholderiaceae</taxon>
        <taxon>Caballeronia</taxon>
    </lineage>
</organism>
<dbReference type="GO" id="GO:0016787">
    <property type="term" value="F:hydrolase activity"/>
    <property type="evidence" value="ECO:0007669"/>
    <property type="project" value="UniProtKB-KW"/>
</dbReference>
<keyword evidence="4" id="KW-0378">Hydrolase</keyword>
<evidence type="ECO:0000256" key="5">
    <source>
        <dbReference type="ARBA" id="ARBA00022827"/>
    </source>
</evidence>
<dbReference type="EMBL" id="FCON02000007">
    <property type="protein sequence ID" value="SAL23398.1"/>
    <property type="molecule type" value="Genomic_DNA"/>
</dbReference>